<dbReference type="Gene3D" id="1.20.120.450">
    <property type="entry name" value="dinb family like domain"/>
    <property type="match status" value="1"/>
</dbReference>
<proteinExistence type="inferred from homology"/>
<protein>
    <submittedName>
        <fullName evidence="3">DinB family protein</fullName>
    </submittedName>
</protein>
<dbReference type="EMBL" id="JADCNN020000010">
    <property type="protein sequence ID" value="MBM6996512.1"/>
    <property type="molecule type" value="Genomic_DNA"/>
</dbReference>
<dbReference type="InterPro" id="IPR034660">
    <property type="entry name" value="DinB/YfiT-like"/>
</dbReference>
<evidence type="ECO:0000313" key="4">
    <source>
        <dbReference type="Proteomes" id="UP001516620"/>
    </source>
</evidence>
<keyword evidence="2" id="KW-0479">Metal-binding</keyword>
<dbReference type="RefSeq" id="WP_193417572.1">
    <property type="nucleotide sequence ID" value="NZ_JADCNN020000010.1"/>
</dbReference>
<evidence type="ECO:0000256" key="2">
    <source>
        <dbReference type="ARBA" id="ARBA00022723"/>
    </source>
</evidence>
<accession>A0ABS2H4V7</accession>
<name>A0ABS2H4V7_9BACL</name>
<sequence length="164" mass="19769">MLKLLQQQYDWIRSARQDMLAFLEELPLQILHQPVPEFGYGTIIRTHLHVVDCYRYWLESFAFRKLNDHWDVYVHETADVKFVRKRFAEVDELVQVFLREFDDRWYESIEQDESWQGYPKELTPLLLLTHAETHEFHHRGQIVTMARHLGYPPPVDDRLGGLFT</sequence>
<keyword evidence="4" id="KW-1185">Reference proteome</keyword>
<dbReference type="PANTHER" id="PTHR37302:SF3">
    <property type="entry name" value="DAMAGE-INDUCIBLE PROTEIN DINB"/>
    <property type="match status" value="1"/>
</dbReference>
<comment type="caution">
    <text evidence="3">The sequence shown here is derived from an EMBL/GenBank/DDBJ whole genome shotgun (WGS) entry which is preliminary data.</text>
</comment>
<dbReference type="Pfam" id="PF05163">
    <property type="entry name" value="DinB"/>
    <property type="match status" value="1"/>
</dbReference>
<organism evidence="3 4">
    <name type="scientific">Paenibacillus rhizolycopersici</name>
    <dbReference type="NCBI Taxonomy" id="2780073"/>
    <lineage>
        <taxon>Bacteria</taxon>
        <taxon>Bacillati</taxon>
        <taxon>Bacillota</taxon>
        <taxon>Bacilli</taxon>
        <taxon>Bacillales</taxon>
        <taxon>Paenibacillaceae</taxon>
        <taxon>Paenibacillus</taxon>
    </lineage>
</organism>
<dbReference type="Proteomes" id="UP001516620">
    <property type="component" value="Unassembled WGS sequence"/>
</dbReference>
<evidence type="ECO:0000313" key="3">
    <source>
        <dbReference type="EMBL" id="MBM6996512.1"/>
    </source>
</evidence>
<dbReference type="PANTHER" id="PTHR37302">
    <property type="entry name" value="SLR1116 PROTEIN"/>
    <property type="match status" value="1"/>
</dbReference>
<gene>
    <name evidence="3" type="ORF">IM700_012725</name>
</gene>
<comment type="similarity">
    <text evidence="1">Belongs to the DinB family.</text>
</comment>
<dbReference type="SUPFAM" id="SSF109854">
    <property type="entry name" value="DinB/YfiT-like putative metalloenzymes"/>
    <property type="match status" value="1"/>
</dbReference>
<reference evidence="3 4" key="1">
    <citation type="submission" date="2021-01" db="EMBL/GenBank/DDBJ databases">
        <title>Paenibacillus sp.nov. isolated from the rhizosphere soil of tomato plant.</title>
        <authorList>
            <person name="Thin K.K."/>
            <person name="Zhang X."/>
            <person name="He S."/>
        </authorList>
    </citation>
    <scope>NUCLEOTIDE SEQUENCE [LARGE SCALE GENOMIC DNA]</scope>
    <source>
        <strain evidence="3 4">DXFW5</strain>
    </source>
</reference>
<dbReference type="InterPro" id="IPR007837">
    <property type="entry name" value="DinB"/>
</dbReference>
<evidence type="ECO:0000256" key="1">
    <source>
        <dbReference type="ARBA" id="ARBA00008635"/>
    </source>
</evidence>